<dbReference type="HOGENOM" id="CLU_3030955_0_0_0"/>
<keyword evidence="2" id="KW-1185">Reference proteome</keyword>
<dbReference type="Gene3D" id="2.20.28.10">
    <property type="match status" value="1"/>
</dbReference>
<geneLocation type="plasmid" evidence="1 2">
    <name>pTHEAM01</name>
</geneLocation>
<dbReference type="Proteomes" id="UP000006362">
    <property type="component" value="Plasmid pTHEAM01"/>
</dbReference>
<sequence length="55" mass="6305">MEAVEGRIYKCPKCGEFAVKVSWTISGENKKAKCESCGWVEYGYVEAYLDLEDYK</sequence>
<name>E8T6V4_THEA1</name>
<accession>E8T6V4</accession>
<dbReference type="RefSeq" id="WP_013524981.1">
    <property type="nucleotide sequence ID" value="NC_014917.1"/>
</dbReference>
<keyword evidence="1" id="KW-0614">Plasmid</keyword>
<reference evidence="1" key="1">
    <citation type="submission" date="2011-01" db="EMBL/GenBank/DDBJ databases">
        <title>Complete sequence of plasmid of Thermovibrio ammonificans HB-1.</title>
        <authorList>
            <consortium name="US DOE Joint Genome Institute"/>
            <person name="Lucas S."/>
            <person name="Copeland A."/>
            <person name="Lapidus A."/>
            <person name="Cheng J.-F."/>
            <person name="Goodwin L."/>
            <person name="Pitluck S."/>
            <person name="Davenport K."/>
            <person name="Detter J.C."/>
            <person name="Han C."/>
            <person name="Tapia R."/>
            <person name="Land M."/>
            <person name="Hauser L."/>
            <person name="Kyrpides N."/>
            <person name="Ivanova N."/>
            <person name="Ovchinnikova G."/>
            <person name="Vetriani C."/>
            <person name="Woyke T."/>
        </authorList>
    </citation>
    <scope>NUCLEOTIDE SEQUENCE [LARGE SCALE GENOMIC DNA]</scope>
    <source>
        <strain evidence="1">HB-1</strain>
        <plasmid evidence="1">pTHEAM01</plasmid>
    </source>
</reference>
<protein>
    <submittedName>
        <fullName evidence="1">Uncharacterized protein</fullName>
    </submittedName>
</protein>
<dbReference type="AlphaFoldDB" id="E8T6V4"/>
<dbReference type="KEGG" id="tam:Theam_1821"/>
<evidence type="ECO:0000313" key="1">
    <source>
        <dbReference type="EMBL" id="ADU97777.1"/>
    </source>
</evidence>
<evidence type="ECO:0000313" key="2">
    <source>
        <dbReference type="Proteomes" id="UP000006362"/>
    </source>
</evidence>
<gene>
    <name evidence="1" type="ordered locus">Theam_1821</name>
</gene>
<dbReference type="EMBL" id="CP002445">
    <property type="protein sequence ID" value="ADU97777.1"/>
    <property type="molecule type" value="Genomic_DNA"/>
</dbReference>
<proteinExistence type="predicted"/>
<organism evidence="1 2">
    <name type="scientific">Thermovibrio ammonificans (strain DSM 15698 / JCM 12110 / HB-1)</name>
    <dbReference type="NCBI Taxonomy" id="648996"/>
    <lineage>
        <taxon>Bacteria</taxon>
        <taxon>Pseudomonadati</taxon>
        <taxon>Aquificota</taxon>
        <taxon>Aquificia</taxon>
        <taxon>Desulfurobacteriales</taxon>
        <taxon>Desulfurobacteriaceae</taxon>
        <taxon>Thermovibrio</taxon>
    </lineage>
</organism>